<dbReference type="EMBL" id="JADNRY010000229">
    <property type="protein sequence ID" value="KAF9060762.1"/>
    <property type="molecule type" value="Genomic_DNA"/>
</dbReference>
<feature type="domain" description="SUN" evidence="7">
    <location>
        <begin position="160"/>
        <end position="347"/>
    </location>
</feature>
<dbReference type="AlphaFoldDB" id="A0A9P5PDJ6"/>
<keyword evidence="3 6" id="KW-1133">Transmembrane helix</keyword>
<keyword evidence="9" id="KW-1185">Reference proteome</keyword>
<reference evidence="8" key="1">
    <citation type="submission" date="2020-11" db="EMBL/GenBank/DDBJ databases">
        <authorList>
            <consortium name="DOE Joint Genome Institute"/>
            <person name="Ahrendt S."/>
            <person name="Riley R."/>
            <person name="Andreopoulos W."/>
            <person name="Labutti K."/>
            <person name="Pangilinan J."/>
            <person name="Ruiz-Duenas F.J."/>
            <person name="Barrasa J.M."/>
            <person name="Sanchez-Garcia M."/>
            <person name="Camarero S."/>
            <person name="Miyauchi S."/>
            <person name="Serrano A."/>
            <person name="Linde D."/>
            <person name="Babiker R."/>
            <person name="Drula E."/>
            <person name="Ayuso-Fernandez I."/>
            <person name="Pacheco R."/>
            <person name="Padilla G."/>
            <person name="Ferreira P."/>
            <person name="Barriuso J."/>
            <person name="Kellner H."/>
            <person name="Castanera R."/>
            <person name="Alfaro M."/>
            <person name="Ramirez L."/>
            <person name="Pisabarro A.G."/>
            <person name="Kuo A."/>
            <person name="Tritt A."/>
            <person name="Lipzen A."/>
            <person name="He G."/>
            <person name="Yan M."/>
            <person name="Ng V."/>
            <person name="Cullen D."/>
            <person name="Martin F."/>
            <person name="Rosso M.-N."/>
            <person name="Henrissat B."/>
            <person name="Hibbett D."/>
            <person name="Martinez A.T."/>
            <person name="Grigoriev I.V."/>
        </authorList>
    </citation>
    <scope>NUCLEOTIDE SEQUENCE</scope>
    <source>
        <strain evidence="8">AH 40177</strain>
    </source>
</reference>
<sequence>MNLHAHRFNGDPQVSNPSVAPAKPHRKWFREGLRAKRFMTTIPSSFPQRDYHRKSSAYLPWILWPITILFWSMYFRKGASVNAVLLGHLTHWVCIFPEVIGLESPTRCHVAFNSPPRLDVLIRDIMQLPSGERDLPTTVSPELDRDRTFPAFDHALGASGGAIDLLLTSPTLGCDKFKHSKGSNLCLEIVPPVAVIEDLLQVGNCWEFSGSNGHIAIALPHAVKLTHFSMYYPPATELSSNHLRKAPTVVTLWALVPPTYHSTLKQTVSWKKFLVPHTSTKPLTLGQSNFFVEVASVNYMAANDIKQTFTVDLPNDFSTTYVVLQVQDNGGADSTCVHRVAVHGYHLD</sequence>
<evidence type="ECO:0000256" key="2">
    <source>
        <dbReference type="ARBA" id="ARBA00022692"/>
    </source>
</evidence>
<organism evidence="8 9">
    <name type="scientific">Rhodocollybia butyracea</name>
    <dbReference type="NCBI Taxonomy" id="206335"/>
    <lineage>
        <taxon>Eukaryota</taxon>
        <taxon>Fungi</taxon>
        <taxon>Dikarya</taxon>
        <taxon>Basidiomycota</taxon>
        <taxon>Agaricomycotina</taxon>
        <taxon>Agaricomycetes</taxon>
        <taxon>Agaricomycetidae</taxon>
        <taxon>Agaricales</taxon>
        <taxon>Marasmiineae</taxon>
        <taxon>Omphalotaceae</taxon>
        <taxon>Rhodocollybia</taxon>
    </lineage>
</organism>
<evidence type="ECO:0000313" key="8">
    <source>
        <dbReference type="EMBL" id="KAF9060762.1"/>
    </source>
</evidence>
<feature type="transmembrane region" description="Helical" evidence="6">
    <location>
        <begin position="57"/>
        <end position="75"/>
    </location>
</feature>
<name>A0A9P5PDJ6_9AGAR</name>
<keyword evidence="4 6" id="KW-0472">Membrane</keyword>
<dbReference type="Pfam" id="PF07738">
    <property type="entry name" value="Sad1_UNC"/>
    <property type="match status" value="1"/>
</dbReference>
<dbReference type="GO" id="GO:0034993">
    <property type="term" value="C:meiotic nuclear membrane microtubule tethering complex"/>
    <property type="evidence" value="ECO:0007669"/>
    <property type="project" value="TreeGrafter"/>
</dbReference>
<evidence type="ECO:0000256" key="1">
    <source>
        <dbReference type="ARBA" id="ARBA00004370"/>
    </source>
</evidence>
<evidence type="ECO:0000313" key="9">
    <source>
        <dbReference type="Proteomes" id="UP000772434"/>
    </source>
</evidence>
<feature type="region of interest" description="Disordered" evidence="5">
    <location>
        <begin position="1"/>
        <end position="23"/>
    </location>
</feature>
<evidence type="ECO:0000259" key="7">
    <source>
        <dbReference type="PROSITE" id="PS51469"/>
    </source>
</evidence>
<comment type="subcellular location">
    <subcellularLocation>
        <location evidence="1">Membrane</location>
    </subcellularLocation>
</comment>
<gene>
    <name evidence="8" type="ORF">BDP27DRAFT_1429708</name>
</gene>
<proteinExistence type="predicted"/>
<dbReference type="InterPro" id="IPR012919">
    <property type="entry name" value="SUN_dom"/>
</dbReference>
<dbReference type="PROSITE" id="PS51469">
    <property type="entry name" value="SUN"/>
    <property type="match status" value="1"/>
</dbReference>
<dbReference type="GO" id="GO:0043495">
    <property type="term" value="F:protein-membrane adaptor activity"/>
    <property type="evidence" value="ECO:0007669"/>
    <property type="project" value="TreeGrafter"/>
</dbReference>
<keyword evidence="2 6" id="KW-0812">Transmembrane</keyword>
<dbReference type="Proteomes" id="UP000772434">
    <property type="component" value="Unassembled WGS sequence"/>
</dbReference>
<accession>A0A9P5PDJ6</accession>
<comment type="caution">
    <text evidence="8">The sequence shown here is derived from an EMBL/GenBank/DDBJ whole genome shotgun (WGS) entry which is preliminary data.</text>
</comment>
<evidence type="ECO:0000256" key="5">
    <source>
        <dbReference type="SAM" id="MobiDB-lite"/>
    </source>
</evidence>
<dbReference type="Gene3D" id="2.60.120.260">
    <property type="entry name" value="Galactose-binding domain-like"/>
    <property type="match status" value="1"/>
</dbReference>
<evidence type="ECO:0000256" key="6">
    <source>
        <dbReference type="SAM" id="Phobius"/>
    </source>
</evidence>
<dbReference type="PANTHER" id="PTHR12911:SF8">
    <property type="entry name" value="KLAROID PROTEIN-RELATED"/>
    <property type="match status" value="1"/>
</dbReference>
<protein>
    <recommendedName>
        <fullName evidence="7">SUN domain-containing protein</fullName>
    </recommendedName>
</protein>
<dbReference type="PANTHER" id="PTHR12911">
    <property type="entry name" value="SAD1/UNC-84-LIKE PROTEIN-RELATED"/>
    <property type="match status" value="1"/>
</dbReference>
<evidence type="ECO:0000256" key="4">
    <source>
        <dbReference type="ARBA" id="ARBA00023136"/>
    </source>
</evidence>
<dbReference type="OrthoDB" id="342281at2759"/>
<evidence type="ECO:0000256" key="3">
    <source>
        <dbReference type="ARBA" id="ARBA00022989"/>
    </source>
</evidence>
<dbReference type="InterPro" id="IPR045119">
    <property type="entry name" value="SUN1-5"/>
</dbReference>